<dbReference type="Proteomes" id="UP001153714">
    <property type="component" value="Chromosome 3"/>
</dbReference>
<dbReference type="AlphaFoldDB" id="A0A9P0C5H3"/>
<gene>
    <name evidence="1" type="ORF">DIATSA_LOCUS8769</name>
</gene>
<dbReference type="OrthoDB" id="6818165at2759"/>
<dbReference type="EMBL" id="OU893334">
    <property type="protein sequence ID" value="CAH0758320.1"/>
    <property type="molecule type" value="Genomic_DNA"/>
</dbReference>
<reference evidence="1" key="2">
    <citation type="submission" date="2022-10" db="EMBL/GenBank/DDBJ databases">
        <authorList>
            <consortium name="ENA_rothamsted_submissions"/>
            <consortium name="culmorum"/>
            <person name="King R."/>
        </authorList>
    </citation>
    <scope>NUCLEOTIDE SEQUENCE</scope>
</reference>
<name>A0A9P0C5H3_9NEOP</name>
<reference evidence="1" key="1">
    <citation type="submission" date="2021-12" db="EMBL/GenBank/DDBJ databases">
        <authorList>
            <person name="King R."/>
        </authorList>
    </citation>
    <scope>NUCLEOTIDE SEQUENCE</scope>
</reference>
<accession>A0A9P0C5H3</accession>
<keyword evidence="2" id="KW-1185">Reference proteome</keyword>
<evidence type="ECO:0000313" key="2">
    <source>
        <dbReference type="Proteomes" id="UP001153714"/>
    </source>
</evidence>
<proteinExistence type="predicted"/>
<sequence>MSKRTVVNSSYKGLVENIAIPVELHEAGDKKFASFGSVLPIHCSTPEQVFINRTKRLLIISSDGVLAQWRCAPTFESANQYIAGTPIVNKDGALVSVVTAKRGNHYAVSTFEGEGGYFETSEAWKVIPSPGPGLVYGDKVFETRAELRQYASSLPPAIVGPDCRPTPVLVGGPHARLVLLAGGGRQLAHHYLPPVITDDIQYL</sequence>
<evidence type="ECO:0000313" key="1">
    <source>
        <dbReference type="EMBL" id="CAH0758320.1"/>
    </source>
</evidence>
<organism evidence="1 2">
    <name type="scientific">Diatraea saccharalis</name>
    <name type="common">sugarcane borer</name>
    <dbReference type="NCBI Taxonomy" id="40085"/>
    <lineage>
        <taxon>Eukaryota</taxon>
        <taxon>Metazoa</taxon>
        <taxon>Ecdysozoa</taxon>
        <taxon>Arthropoda</taxon>
        <taxon>Hexapoda</taxon>
        <taxon>Insecta</taxon>
        <taxon>Pterygota</taxon>
        <taxon>Neoptera</taxon>
        <taxon>Endopterygota</taxon>
        <taxon>Lepidoptera</taxon>
        <taxon>Glossata</taxon>
        <taxon>Ditrysia</taxon>
        <taxon>Pyraloidea</taxon>
        <taxon>Crambidae</taxon>
        <taxon>Crambinae</taxon>
        <taxon>Diatraea</taxon>
    </lineage>
</organism>
<protein>
    <submittedName>
        <fullName evidence="1">Uncharacterized protein</fullName>
    </submittedName>
</protein>